<dbReference type="Proteomes" id="UP000037729">
    <property type="component" value="Unassembled WGS sequence"/>
</dbReference>
<comment type="caution">
    <text evidence="1">The sequence shown here is derived from an EMBL/GenBank/DDBJ whole genome shotgun (WGS) entry which is preliminary data.</text>
</comment>
<keyword evidence="2" id="KW-1185">Reference proteome</keyword>
<proteinExistence type="predicted"/>
<name>A0A0N0BNZ2_9EURY</name>
<dbReference type="EMBL" id="LIUF01000003">
    <property type="protein sequence ID" value="KOX93186.1"/>
    <property type="molecule type" value="Genomic_DNA"/>
</dbReference>
<dbReference type="AlphaFoldDB" id="A0A0N0BNZ2"/>
<sequence>MPYEQGDVWWGPAPHKSGPSYRPWVIVSDSSHPFAHTECIALAMTTQQHSGAIPVADDGWLEGGSDADAYISPWYTTTIKHRDFDQQQGTLAPSLVAEAVTELHRYTPAPDT</sequence>
<dbReference type="InterPro" id="IPR011067">
    <property type="entry name" value="Plasmid_toxin/cell-grow_inhib"/>
</dbReference>
<evidence type="ECO:0000313" key="2">
    <source>
        <dbReference type="Proteomes" id="UP000037729"/>
    </source>
</evidence>
<protein>
    <recommendedName>
        <fullName evidence="3">Growth inhibitor PemK</fullName>
    </recommendedName>
</protein>
<organism evidence="1 2">
    <name type="scientific">Haloarcula rubripromontorii</name>
    <dbReference type="NCBI Taxonomy" id="1705562"/>
    <lineage>
        <taxon>Archaea</taxon>
        <taxon>Methanobacteriati</taxon>
        <taxon>Methanobacteriota</taxon>
        <taxon>Stenosarchaea group</taxon>
        <taxon>Halobacteria</taxon>
        <taxon>Halobacteriales</taxon>
        <taxon>Haloarculaceae</taxon>
        <taxon>Haloarcula</taxon>
    </lineage>
</organism>
<dbReference type="STRING" id="1705562.AMS69_12160"/>
<dbReference type="GO" id="GO:0003677">
    <property type="term" value="F:DNA binding"/>
    <property type="evidence" value="ECO:0007669"/>
    <property type="project" value="InterPro"/>
</dbReference>
<dbReference type="SUPFAM" id="SSF50118">
    <property type="entry name" value="Cell growth inhibitor/plasmid maintenance toxic component"/>
    <property type="match status" value="1"/>
</dbReference>
<dbReference type="RefSeq" id="WP_053968315.1">
    <property type="nucleotide sequence ID" value="NZ_LIUF01000003.1"/>
</dbReference>
<gene>
    <name evidence="1" type="ORF">AMS69_12160</name>
</gene>
<accession>A0A0N0BNZ2</accession>
<dbReference type="Gene3D" id="2.30.30.110">
    <property type="match status" value="1"/>
</dbReference>
<dbReference type="PATRIC" id="fig|1705562.3.peg.625"/>
<evidence type="ECO:0000313" key="1">
    <source>
        <dbReference type="EMBL" id="KOX93186.1"/>
    </source>
</evidence>
<dbReference type="OrthoDB" id="315488at2157"/>
<dbReference type="InterPro" id="IPR003477">
    <property type="entry name" value="PemK-like"/>
</dbReference>
<evidence type="ECO:0008006" key="3">
    <source>
        <dbReference type="Google" id="ProtNLM"/>
    </source>
</evidence>
<reference evidence="1 2" key="1">
    <citation type="submission" date="2015-08" db="EMBL/GenBank/DDBJ databases">
        <title>Genomes of Isolates from Cabo Rojo, PR.</title>
        <authorList>
            <person name="Sanchez-Nieves R.L."/>
            <person name="Montalvo-Rodriguez R."/>
        </authorList>
    </citation>
    <scope>NUCLEOTIDE SEQUENCE [LARGE SCALE GENOMIC DNA]</scope>
    <source>
        <strain evidence="1 2">SL3</strain>
    </source>
</reference>
<dbReference type="Pfam" id="PF02452">
    <property type="entry name" value="PemK_toxin"/>
    <property type="match status" value="1"/>
</dbReference>